<dbReference type="Proteomes" id="UP001494902">
    <property type="component" value="Unassembled WGS sequence"/>
</dbReference>
<evidence type="ECO:0000259" key="2">
    <source>
        <dbReference type="Pfam" id="PF13360"/>
    </source>
</evidence>
<dbReference type="InterPro" id="IPR015943">
    <property type="entry name" value="WD40/YVTN_repeat-like_dom_sf"/>
</dbReference>
<protein>
    <submittedName>
        <fullName evidence="3">PQQ-binding-like beta-propeller repeat protein</fullName>
    </submittedName>
</protein>
<keyword evidence="4" id="KW-1185">Reference proteome</keyword>
<feature type="chain" id="PRO_5046277719" evidence="1">
    <location>
        <begin position="26"/>
        <end position="424"/>
    </location>
</feature>
<reference evidence="3 4" key="1">
    <citation type="submission" date="2024-03" db="EMBL/GenBank/DDBJ databases">
        <title>Draft genome sequence of Pseudonocardia nematodicida JCM 31783.</title>
        <authorList>
            <person name="Butdee W."/>
            <person name="Duangmal K."/>
        </authorList>
    </citation>
    <scope>NUCLEOTIDE SEQUENCE [LARGE SCALE GENOMIC DNA]</scope>
    <source>
        <strain evidence="3 4">JCM 31783</strain>
    </source>
</reference>
<evidence type="ECO:0000256" key="1">
    <source>
        <dbReference type="SAM" id="SignalP"/>
    </source>
</evidence>
<feature type="domain" description="Pyrrolo-quinoline quinone repeat" evidence="2">
    <location>
        <begin position="112"/>
        <end position="266"/>
    </location>
</feature>
<organism evidence="3 4">
    <name type="scientific">Pseudonocardia nematodicida</name>
    <dbReference type="NCBI Taxonomy" id="1206997"/>
    <lineage>
        <taxon>Bacteria</taxon>
        <taxon>Bacillati</taxon>
        <taxon>Actinomycetota</taxon>
        <taxon>Actinomycetes</taxon>
        <taxon>Pseudonocardiales</taxon>
        <taxon>Pseudonocardiaceae</taxon>
        <taxon>Pseudonocardia</taxon>
    </lineage>
</organism>
<evidence type="ECO:0000313" key="3">
    <source>
        <dbReference type="EMBL" id="MEQ3550337.1"/>
    </source>
</evidence>
<dbReference type="RefSeq" id="WP_349297433.1">
    <property type="nucleotide sequence ID" value="NZ_JBEDNQ010000003.1"/>
</dbReference>
<dbReference type="PANTHER" id="PTHR34512:SF30">
    <property type="entry name" value="OUTER MEMBRANE PROTEIN ASSEMBLY FACTOR BAMB"/>
    <property type="match status" value="1"/>
</dbReference>
<dbReference type="Pfam" id="PF13360">
    <property type="entry name" value="PQQ_2"/>
    <property type="match status" value="1"/>
</dbReference>
<dbReference type="InterPro" id="IPR011047">
    <property type="entry name" value="Quinoprotein_ADH-like_sf"/>
</dbReference>
<sequence>MRTRTWAAGTVAVLVVASVVGIATAAAGRCAVGGDPGPGAAVWTPSGGPEERAAADEAQRRTAAVTAAAGLPATVVWGLRSREGNGEQLPEVVGATVTDDGVLVTVQVRGDDALLAAHAAADGRPLWSAALPDRRGGVVLDPVPGGPLLVTTNQALAALDPSTGELRWCTGVDPDATSTATPTGDGVLVAEQDARRSRMRMLSTGTGDEQWSERYESHDGGIAPVVAGDTVAVFAADAGDDGRTSGVRAFRTATGEPAWSSTVDFPKPMGASDGVLLLRTDAGLQGVDPGTGRVYWTSREPVGGGTRGGGTVVAPPVAGAPALLLRAVGQDDSRGGLTGFDPATGVVRWERTGEELGGRPGRPVESPGALGDRVLLTDHDLLAVVDARDGRVLGRGTVRGVDVVSGDLGVAFGGPLTTVLRFAP</sequence>
<proteinExistence type="predicted"/>
<gene>
    <name evidence="3" type="ORF">WIS52_07630</name>
</gene>
<dbReference type="SUPFAM" id="SSF50998">
    <property type="entry name" value="Quinoprotein alcohol dehydrogenase-like"/>
    <property type="match status" value="1"/>
</dbReference>
<feature type="signal peptide" evidence="1">
    <location>
        <begin position="1"/>
        <end position="25"/>
    </location>
</feature>
<dbReference type="InterPro" id="IPR002372">
    <property type="entry name" value="PQQ_rpt_dom"/>
</dbReference>
<name>A0ABV1K770_9PSEU</name>
<evidence type="ECO:0000313" key="4">
    <source>
        <dbReference type="Proteomes" id="UP001494902"/>
    </source>
</evidence>
<comment type="caution">
    <text evidence="3">The sequence shown here is derived from an EMBL/GenBank/DDBJ whole genome shotgun (WGS) entry which is preliminary data.</text>
</comment>
<dbReference type="PANTHER" id="PTHR34512">
    <property type="entry name" value="CELL SURFACE PROTEIN"/>
    <property type="match status" value="1"/>
</dbReference>
<accession>A0ABV1K770</accession>
<keyword evidence="1" id="KW-0732">Signal</keyword>
<dbReference type="Gene3D" id="2.130.10.10">
    <property type="entry name" value="YVTN repeat-like/Quinoprotein amine dehydrogenase"/>
    <property type="match status" value="1"/>
</dbReference>
<dbReference type="EMBL" id="JBEDNQ010000003">
    <property type="protein sequence ID" value="MEQ3550337.1"/>
    <property type="molecule type" value="Genomic_DNA"/>
</dbReference>